<comment type="similarity">
    <text evidence="1">Belongs to the PrpD family.</text>
</comment>
<dbReference type="PANTHER" id="PTHR16943">
    <property type="entry name" value="2-METHYLCITRATE DEHYDRATASE-RELATED"/>
    <property type="match status" value="1"/>
</dbReference>
<evidence type="ECO:0000313" key="4">
    <source>
        <dbReference type="Proteomes" id="UP001597053"/>
    </source>
</evidence>
<dbReference type="InterPro" id="IPR042183">
    <property type="entry name" value="MmgE/PrpD_sf_1"/>
</dbReference>
<comment type="caution">
    <text evidence="3">The sequence shown here is derived from an EMBL/GenBank/DDBJ whole genome shotgun (WGS) entry which is preliminary data.</text>
</comment>
<accession>A0ABW2ZZC1</accession>
<evidence type="ECO:0000313" key="3">
    <source>
        <dbReference type="EMBL" id="MFD0783986.1"/>
    </source>
</evidence>
<dbReference type="InterPro" id="IPR045336">
    <property type="entry name" value="MmgE_PrpD_N"/>
</dbReference>
<feature type="domain" description="MmgE/PrpD N-terminal" evidence="2">
    <location>
        <begin position="10"/>
        <end position="113"/>
    </location>
</feature>
<feature type="non-terminal residue" evidence="3">
    <location>
        <position position="113"/>
    </location>
</feature>
<proteinExistence type="inferred from homology"/>
<dbReference type="Proteomes" id="UP001597053">
    <property type="component" value="Unassembled WGS sequence"/>
</dbReference>
<dbReference type="InterPro" id="IPR036148">
    <property type="entry name" value="MmgE/PrpD_sf"/>
</dbReference>
<sequence length="113" mass="11846">MADEDTVAGRLASWASRLRFEDLPTEVVERTEQVILDQLGVQVLGSTLPNIQPVRQLAAAAPGAPESTVTGSDEKTTAAQAAYMNGTLGHSCEYDDAHAAAWHTSSAVVPAAL</sequence>
<name>A0ABW2ZZC1_9ACTN</name>
<keyword evidence="4" id="KW-1185">Reference proteome</keyword>
<reference evidence="4" key="1">
    <citation type="journal article" date="2019" name="Int. J. Syst. Evol. Microbiol.">
        <title>The Global Catalogue of Microorganisms (GCM) 10K type strain sequencing project: providing services to taxonomists for standard genome sequencing and annotation.</title>
        <authorList>
            <consortium name="The Broad Institute Genomics Platform"/>
            <consortium name="The Broad Institute Genome Sequencing Center for Infectious Disease"/>
            <person name="Wu L."/>
            <person name="Ma J."/>
        </authorList>
    </citation>
    <scope>NUCLEOTIDE SEQUENCE [LARGE SCALE GENOMIC DNA]</scope>
    <source>
        <strain evidence="4">JCM 32148</strain>
    </source>
</reference>
<dbReference type="Pfam" id="PF03972">
    <property type="entry name" value="MmgE_PrpD_N"/>
    <property type="match status" value="1"/>
</dbReference>
<gene>
    <name evidence="3" type="ORF">ACFQZ8_08665</name>
</gene>
<evidence type="ECO:0000256" key="1">
    <source>
        <dbReference type="ARBA" id="ARBA00006174"/>
    </source>
</evidence>
<dbReference type="SUPFAM" id="SSF103378">
    <property type="entry name" value="2-methylcitrate dehydratase PrpD"/>
    <property type="match status" value="1"/>
</dbReference>
<dbReference type="InterPro" id="IPR005656">
    <property type="entry name" value="MmgE_PrpD"/>
</dbReference>
<evidence type="ECO:0000259" key="2">
    <source>
        <dbReference type="Pfam" id="PF03972"/>
    </source>
</evidence>
<protein>
    <submittedName>
        <fullName evidence="3">MmgE/PrpD family protein</fullName>
    </submittedName>
</protein>
<dbReference type="EMBL" id="JBHTHM010000280">
    <property type="protein sequence ID" value="MFD0783986.1"/>
    <property type="molecule type" value="Genomic_DNA"/>
</dbReference>
<dbReference type="Gene3D" id="1.10.4100.10">
    <property type="entry name" value="2-methylcitrate dehydratase PrpD"/>
    <property type="match status" value="1"/>
</dbReference>
<dbReference type="PANTHER" id="PTHR16943:SF8">
    <property type="entry name" value="2-METHYLCITRATE DEHYDRATASE"/>
    <property type="match status" value="1"/>
</dbReference>
<organism evidence="3 4">
    <name type="scientific">Micromonospora azadirachtae</name>
    <dbReference type="NCBI Taxonomy" id="1970735"/>
    <lineage>
        <taxon>Bacteria</taxon>
        <taxon>Bacillati</taxon>
        <taxon>Actinomycetota</taxon>
        <taxon>Actinomycetes</taxon>
        <taxon>Micromonosporales</taxon>
        <taxon>Micromonosporaceae</taxon>
        <taxon>Micromonospora</taxon>
    </lineage>
</organism>